<accession>A0AAU2H7N6</accession>
<dbReference type="Gene3D" id="2.30.30.320">
    <property type="entry name" value="DUF1653-like domain"/>
    <property type="match status" value="1"/>
</dbReference>
<organism evidence="2">
    <name type="scientific">Streptomyces sp. NBC_00060</name>
    <dbReference type="NCBI Taxonomy" id="2975636"/>
    <lineage>
        <taxon>Bacteria</taxon>
        <taxon>Bacillati</taxon>
        <taxon>Actinomycetota</taxon>
        <taxon>Actinomycetes</taxon>
        <taxon>Kitasatosporales</taxon>
        <taxon>Streptomycetaceae</taxon>
        <taxon>Streptomyces</taxon>
    </lineage>
</organism>
<evidence type="ECO:0000313" key="2">
    <source>
        <dbReference type="EMBL" id="WTU43337.1"/>
    </source>
</evidence>
<dbReference type="EMBL" id="CP108253">
    <property type="protein sequence ID" value="WTU43337.1"/>
    <property type="molecule type" value="Genomic_DNA"/>
</dbReference>
<feature type="domain" description="DUF1653" evidence="1">
    <location>
        <begin position="2"/>
        <end position="72"/>
    </location>
</feature>
<evidence type="ECO:0000259" key="1">
    <source>
        <dbReference type="Pfam" id="PF07866"/>
    </source>
</evidence>
<gene>
    <name evidence="2" type="ORF">OHV25_29040</name>
</gene>
<reference evidence="2" key="1">
    <citation type="submission" date="2022-10" db="EMBL/GenBank/DDBJ databases">
        <title>The complete genomes of actinobacterial strains from the NBC collection.</title>
        <authorList>
            <person name="Joergensen T.S."/>
            <person name="Alvarez Arevalo M."/>
            <person name="Sterndorff E.B."/>
            <person name="Faurdal D."/>
            <person name="Vuksanovic O."/>
            <person name="Mourched A.-S."/>
            <person name="Charusanti P."/>
            <person name="Shaw S."/>
            <person name="Blin K."/>
            <person name="Weber T."/>
        </authorList>
    </citation>
    <scope>NUCLEOTIDE SEQUENCE</scope>
    <source>
        <strain evidence="2">NBC_00060</strain>
    </source>
</reference>
<proteinExistence type="predicted"/>
<dbReference type="InterPro" id="IPR023387">
    <property type="entry name" value="DUF1653-like_dom"/>
</dbReference>
<dbReference type="Pfam" id="PF07866">
    <property type="entry name" value="DUF1653"/>
    <property type="match status" value="1"/>
</dbReference>
<protein>
    <submittedName>
        <fullName evidence="2">DUF1653 domain-containing protein</fullName>
    </submittedName>
</protein>
<sequence>MHAHFTGHLYEVTGTGHLVLGQGTDEQVGSEVVVYHALFHSPAYGDRHTWVRPVDNFLEEVEVDGRRVPRFRFVGDGQGKTH</sequence>
<name>A0AAU2H7N6_9ACTN</name>
<dbReference type="AlphaFoldDB" id="A0AAU2H7N6"/>
<dbReference type="InterPro" id="IPR037135">
    <property type="entry name" value="DUF1653-like_dom_sf"/>
</dbReference>